<organism evidence="2 3">
    <name type="scientific">Candidatus Enterococcus ikei</name>
    <dbReference type="NCBI Taxonomy" id="2815326"/>
    <lineage>
        <taxon>Bacteria</taxon>
        <taxon>Bacillati</taxon>
        <taxon>Bacillota</taxon>
        <taxon>Bacilli</taxon>
        <taxon>Lactobacillales</taxon>
        <taxon>Enterococcaceae</taxon>
        <taxon>Enterococcus</taxon>
    </lineage>
</organism>
<evidence type="ECO:0000313" key="2">
    <source>
        <dbReference type="EMBL" id="MBO0439826.1"/>
    </source>
</evidence>
<feature type="signal peptide" evidence="1">
    <location>
        <begin position="1"/>
        <end position="27"/>
    </location>
</feature>
<reference evidence="2 3" key="1">
    <citation type="submission" date="2021-03" db="EMBL/GenBank/DDBJ databases">
        <title>Enterococcal diversity collection.</title>
        <authorList>
            <person name="Gilmore M.S."/>
            <person name="Schwartzman J."/>
            <person name="Van Tyne D."/>
            <person name="Martin M."/>
            <person name="Earl A.M."/>
            <person name="Manson A.L."/>
            <person name="Straub T."/>
            <person name="Salamzade R."/>
            <person name="Saavedra J."/>
            <person name="Lebreton F."/>
            <person name="Prichula J."/>
            <person name="Schaufler K."/>
            <person name="Gaca A."/>
            <person name="Sgardioli B."/>
            <person name="Wagenaar J."/>
            <person name="Strong T."/>
        </authorList>
    </citation>
    <scope>NUCLEOTIDE SEQUENCE [LARGE SCALE GENOMIC DNA]</scope>
    <source>
        <strain evidence="2 3">DIV0869a</strain>
    </source>
</reference>
<keyword evidence="3" id="KW-1185">Reference proteome</keyword>
<comment type="caution">
    <text evidence="2">The sequence shown here is derived from an EMBL/GenBank/DDBJ whole genome shotgun (WGS) entry which is preliminary data.</text>
</comment>
<sequence>MKLFKKLFIVSTMLVFFGTFFSSSAHAESADSPRFGAYTSTTAFLSNLDMNIDGEVYEGKMNDLLLNVDKESFTLTFKLNNETHAFKGKRDPSNSVFTACDRFLIDTIDEQKVGTRVVIEFFHYSSSKYRSYQAYSPGRAKVTTGLDVNLRTSGVLYNK</sequence>
<accession>A0ABS3GX38</accession>
<proteinExistence type="predicted"/>
<evidence type="ECO:0000313" key="3">
    <source>
        <dbReference type="Proteomes" id="UP000664632"/>
    </source>
</evidence>
<gene>
    <name evidence="2" type="ORF">JZO69_05610</name>
</gene>
<dbReference type="Proteomes" id="UP000664632">
    <property type="component" value="Unassembled WGS sequence"/>
</dbReference>
<name>A0ABS3GX38_9ENTE</name>
<protein>
    <submittedName>
        <fullName evidence="2">Uncharacterized protein</fullName>
    </submittedName>
</protein>
<feature type="chain" id="PRO_5046110312" evidence="1">
    <location>
        <begin position="28"/>
        <end position="159"/>
    </location>
</feature>
<keyword evidence="1" id="KW-0732">Signal</keyword>
<dbReference type="EMBL" id="JAFLWD010000011">
    <property type="protein sequence ID" value="MBO0439826.1"/>
    <property type="molecule type" value="Genomic_DNA"/>
</dbReference>
<evidence type="ECO:0000256" key="1">
    <source>
        <dbReference type="SAM" id="SignalP"/>
    </source>
</evidence>
<dbReference type="RefSeq" id="WP_207111909.1">
    <property type="nucleotide sequence ID" value="NZ_JAFLWD010000011.1"/>
</dbReference>